<dbReference type="GeneID" id="75222555"/>
<evidence type="ECO:0000313" key="6">
    <source>
        <dbReference type="EMBL" id="RUM00476.1"/>
    </source>
</evidence>
<keyword evidence="1" id="KW-0805">Transcription regulation</keyword>
<dbReference type="Proteomes" id="UP000273611">
    <property type="component" value="Unassembled WGS sequence"/>
</dbReference>
<keyword evidence="7" id="KW-1185">Reference proteome</keyword>
<dbReference type="InterPro" id="IPR050204">
    <property type="entry name" value="AraC_XylS_family_regulators"/>
</dbReference>
<evidence type="ECO:0000256" key="1">
    <source>
        <dbReference type="ARBA" id="ARBA00023015"/>
    </source>
</evidence>
<dbReference type="SMART" id="SM00342">
    <property type="entry name" value="HTH_ARAC"/>
    <property type="match status" value="1"/>
</dbReference>
<dbReference type="EMBL" id="NWSL01000008">
    <property type="protein sequence ID" value="PDS51295.1"/>
    <property type="molecule type" value="Genomic_DNA"/>
</dbReference>
<dbReference type="PROSITE" id="PS00041">
    <property type="entry name" value="HTH_ARAC_FAMILY_1"/>
    <property type="match status" value="1"/>
</dbReference>
<accession>A0A3S0SUQ4</accession>
<dbReference type="AlphaFoldDB" id="A0A3S0SUQ4"/>
<evidence type="ECO:0000256" key="2">
    <source>
        <dbReference type="ARBA" id="ARBA00023125"/>
    </source>
</evidence>
<dbReference type="InterPro" id="IPR035418">
    <property type="entry name" value="AraC-bd_2"/>
</dbReference>
<dbReference type="Pfam" id="PF14525">
    <property type="entry name" value="AraC_binding_2"/>
    <property type="match status" value="1"/>
</dbReference>
<dbReference type="PANTHER" id="PTHR46796">
    <property type="entry name" value="HTH-TYPE TRANSCRIPTIONAL ACTIVATOR RHAS-RELATED"/>
    <property type="match status" value="1"/>
</dbReference>
<dbReference type="Pfam" id="PF12833">
    <property type="entry name" value="HTH_18"/>
    <property type="match status" value="1"/>
</dbReference>
<protein>
    <submittedName>
        <fullName evidence="6">AraC family transcriptional regulator</fullName>
    </submittedName>
</protein>
<gene>
    <name evidence="5" type="ORF">CO662_15560</name>
    <name evidence="6" type="ORF">EEQ99_17250</name>
</gene>
<evidence type="ECO:0000313" key="8">
    <source>
        <dbReference type="Proteomes" id="UP000273611"/>
    </source>
</evidence>
<organism evidence="6 8">
    <name type="scientific">Rhizobium anhuiense</name>
    <dbReference type="NCBI Taxonomy" id="1184720"/>
    <lineage>
        <taxon>Bacteria</taxon>
        <taxon>Pseudomonadati</taxon>
        <taxon>Pseudomonadota</taxon>
        <taxon>Alphaproteobacteria</taxon>
        <taxon>Hyphomicrobiales</taxon>
        <taxon>Rhizobiaceae</taxon>
        <taxon>Rhizobium/Agrobacterium group</taxon>
        <taxon>Rhizobium</taxon>
    </lineage>
</organism>
<dbReference type="Gene3D" id="1.10.10.60">
    <property type="entry name" value="Homeodomain-like"/>
    <property type="match status" value="1"/>
</dbReference>
<dbReference type="Proteomes" id="UP000219972">
    <property type="component" value="Unassembled WGS sequence"/>
</dbReference>
<evidence type="ECO:0000259" key="4">
    <source>
        <dbReference type="PROSITE" id="PS01124"/>
    </source>
</evidence>
<comment type="caution">
    <text evidence="6">The sequence shown here is derived from an EMBL/GenBank/DDBJ whole genome shotgun (WGS) entry which is preliminary data.</text>
</comment>
<name>A0A3S0SUQ4_9HYPH</name>
<evidence type="ECO:0000256" key="3">
    <source>
        <dbReference type="ARBA" id="ARBA00023163"/>
    </source>
</evidence>
<dbReference type="PROSITE" id="PS01124">
    <property type="entry name" value="HTH_ARAC_FAMILY_2"/>
    <property type="match status" value="1"/>
</dbReference>
<evidence type="ECO:0000313" key="5">
    <source>
        <dbReference type="EMBL" id="PDS51295.1"/>
    </source>
</evidence>
<reference evidence="6" key="3">
    <citation type="submission" date="2018-11" db="EMBL/GenBank/DDBJ databases">
        <authorList>
            <person name="Huo Y."/>
        </authorList>
    </citation>
    <scope>NUCLEOTIDE SEQUENCE</scope>
    <source>
        <strain evidence="6">CCBAU 23252</strain>
    </source>
</reference>
<proteinExistence type="predicted"/>
<evidence type="ECO:0000313" key="7">
    <source>
        <dbReference type="Proteomes" id="UP000219972"/>
    </source>
</evidence>
<dbReference type="InterPro" id="IPR009057">
    <property type="entry name" value="Homeodomain-like_sf"/>
</dbReference>
<sequence length="347" mass="38776">MPDVSWNTFDHLSFAGADLQEFSTSLSRLHSGIQVRSESQRNTKYQVNMVRTRGISVIASRYDGDFSIHFPASIDTAMVLIPLTGSAMVAVADRNLPSIQNKGVFVDRLSDNQLRIAGPRTHLCLRLPHFELTRRIEARLNASLRERLQFATEIDLSQGPGLDLARLAMAIHHGLAGETLHKSPAALGHVLGAMLELLIDALPHNYSQEFSRDREAPVPWHVKRAIHYMHGNISRAMTLKEIAEACGVSARTLQDGFRKFRMTTPMAYLEHMRLDVVRQELSSADPEQSVRVIAQKWGFAHVGRFSGQYRKRFGELPSQTLRRIVEIPADVGTADSGRSRPRALAKG</sequence>
<dbReference type="EMBL" id="RIBW01000007">
    <property type="protein sequence ID" value="RUM00476.1"/>
    <property type="molecule type" value="Genomic_DNA"/>
</dbReference>
<reference evidence="6 8" key="1">
    <citation type="journal article" date="2015" name="Int. J. Syst. Evol. Microbiol.">
        <title>Rhizobium anhuiense sp. nov., isolated from effective nodules of Vicia faba and Pisum sativum.</title>
        <authorList>
            <person name="Zhang Y.J."/>
            <person name="Zheng W.T."/>
            <person name="Everall I."/>
            <person name="Young J.P."/>
            <person name="Zhang X.X."/>
            <person name="Tian C.F."/>
            <person name="Sui X.H."/>
            <person name="Wang E.T."/>
            <person name="Chen W.X."/>
        </authorList>
    </citation>
    <scope>NUCLEOTIDE SEQUENCE [LARGE SCALE GENOMIC DNA]</scope>
    <source>
        <strain evidence="6 8">CCBAU 23252</strain>
    </source>
</reference>
<dbReference type="InterPro" id="IPR018060">
    <property type="entry name" value="HTH_AraC"/>
</dbReference>
<reference evidence="5 7" key="2">
    <citation type="submission" date="2017-09" db="EMBL/GenBank/DDBJ databases">
        <title>Comparative genomics of rhizobia isolated from Phaseolus vulgaris in China.</title>
        <authorList>
            <person name="Tong W."/>
        </authorList>
    </citation>
    <scope>NUCLEOTIDE SEQUENCE [LARGE SCALE GENOMIC DNA]</scope>
    <source>
        <strain evidence="5 7">Y27</strain>
    </source>
</reference>
<dbReference type="PANTHER" id="PTHR46796:SF12">
    <property type="entry name" value="HTH-TYPE DNA-BINDING TRANSCRIPTIONAL ACTIVATOR EUTR"/>
    <property type="match status" value="1"/>
</dbReference>
<dbReference type="GO" id="GO:0003700">
    <property type="term" value="F:DNA-binding transcription factor activity"/>
    <property type="evidence" value="ECO:0007669"/>
    <property type="project" value="InterPro"/>
</dbReference>
<dbReference type="RefSeq" id="WP_097543387.1">
    <property type="nucleotide sequence ID" value="NZ_BMFI01000007.1"/>
</dbReference>
<dbReference type="InterPro" id="IPR018062">
    <property type="entry name" value="HTH_AraC-typ_CS"/>
</dbReference>
<dbReference type="GO" id="GO:0043565">
    <property type="term" value="F:sequence-specific DNA binding"/>
    <property type="evidence" value="ECO:0007669"/>
    <property type="project" value="InterPro"/>
</dbReference>
<feature type="domain" description="HTH araC/xylS-type" evidence="4">
    <location>
        <begin position="223"/>
        <end position="323"/>
    </location>
</feature>
<keyword evidence="3" id="KW-0804">Transcription</keyword>
<keyword evidence="2" id="KW-0238">DNA-binding</keyword>
<dbReference type="SUPFAM" id="SSF46689">
    <property type="entry name" value="Homeodomain-like"/>
    <property type="match status" value="1"/>
</dbReference>